<dbReference type="InterPro" id="IPR057739">
    <property type="entry name" value="Glyco_hydro_29_N"/>
</dbReference>
<reference evidence="9" key="1">
    <citation type="submission" date="2017-02" db="EMBL/GenBank/DDBJ databases">
        <authorList>
            <person name="Varghese N."/>
            <person name="Submissions S."/>
        </authorList>
    </citation>
    <scope>NUCLEOTIDE SEQUENCE [LARGE SCALE GENOMIC DNA]</scope>
    <source>
        <strain evidence="9">DSM 18108</strain>
    </source>
</reference>
<evidence type="ECO:0000256" key="6">
    <source>
        <dbReference type="SAM" id="Phobius"/>
    </source>
</evidence>
<evidence type="ECO:0000256" key="3">
    <source>
        <dbReference type="ARBA" id="ARBA00022729"/>
    </source>
</evidence>
<evidence type="ECO:0000313" key="8">
    <source>
        <dbReference type="EMBL" id="SKC95022.1"/>
    </source>
</evidence>
<dbReference type="EMBL" id="FUZZ01000001">
    <property type="protein sequence ID" value="SKC95022.1"/>
    <property type="molecule type" value="Genomic_DNA"/>
</dbReference>
<dbReference type="Pfam" id="PF01120">
    <property type="entry name" value="Alpha_L_fucos"/>
    <property type="match status" value="1"/>
</dbReference>
<evidence type="ECO:0000259" key="7">
    <source>
        <dbReference type="Pfam" id="PF01120"/>
    </source>
</evidence>
<dbReference type="Proteomes" id="UP000190166">
    <property type="component" value="Unassembled WGS sequence"/>
</dbReference>
<name>A0A1T5N3G3_9BACT</name>
<feature type="transmembrane region" description="Helical" evidence="6">
    <location>
        <begin position="20"/>
        <end position="40"/>
    </location>
</feature>
<dbReference type="Gene3D" id="2.60.120.260">
    <property type="entry name" value="Galactose-binding domain-like"/>
    <property type="match status" value="1"/>
</dbReference>
<dbReference type="GO" id="GO:0004560">
    <property type="term" value="F:alpha-L-fucosidase activity"/>
    <property type="evidence" value="ECO:0007669"/>
    <property type="project" value="InterPro"/>
</dbReference>
<keyword evidence="9" id="KW-1185">Reference proteome</keyword>
<organism evidence="8 9">
    <name type="scientific">Chitinophaga ginsengisegetis</name>
    <dbReference type="NCBI Taxonomy" id="393003"/>
    <lineage>
        <taxon>Bacteria</taxon>
        <taxon>Pseudomonadati</taxon>
        <taxon>Bacteroidota</taxon>
        <taxon>Chitinophagia</taxon>
        <taxon>Chitinophagales</taxon>
        <taxon>Chitinophagaceae</taxon>
        <taxon>Chitinophaga</taxon>
    </lineage>
</organism>
<proteinExistence type="inferred from homology"/>
<dbReference type="PANTHER" id="PTHR10030:SF37">
    <property type="entry name" value="ALPHA-L-FUCOSIDASE-RELATED"/>
    <property type="match status" value="1"/>
</dbReference>
<dbReference type="SMART" id="SM00812">
    <property type="entry name" value="Alpha_L_fucos"/>
    <property type="match status" value="1"/>
</dbReference>
<accession>A0A1T5N3G3</accession>
<dbReference type="GO" id="GO:0016139">
    <property type="term" value="P:glycoside catabolic process"/>
    <property type="evidence" value="ECO:0007669"/>
    <property type="project" value="TreeGrafter"/>
</dbReference>
<dbReference type="InterPro" id="IPR017853">
    <property type="entry name" value="GH"/>
</dbReference>
<dbReference type="InterPro" id="IPR008979">
    <property type="entry name" value="Galactose-bd-like_sf"/>
</dbReference>
<evidence type="ECO:0000256" key="1">
    <source>
        <dbReference type="ARBA" id="ARBA00007951"/>
    </source>
</evidence>
<evidence type="ECO:0000256" key="5">
    <source>
        <dbReference type="ARBA" id="ARBA00023295"/>
    </source>
</evidence>
<dbReference type="SUPFAM" id="SSF51445">
    <property type="entry name" value="(Trans)glycosidases"/>
    <property type="match status" value="1"/>
</dbReference>
<keyword evidence="6" id="KW-0812">Transmembrane</keyword>
<dbReference type="SUPFAM" id="SSF49785">
    <property type="entry name" value="Galactose-binding domain-like"/>
    <property type="match status" value="1"/>
</dbReference>
<keyword evidence="6" id="KW-0472">Membrane</keyword>
<gene>
    <name evidence="8" type="ORF">SAMN05660461_0198</name>
</gene>
<dbReference type="Gene3D" id="3.20.20.80">
    <property type="entry name" value="Glycosidases"/>
    <property type="match status" value="1"/>
</dbReference>
<dbReference type="GO" id="GO:0006004">
    <property type="term" value="P:fucose metabolic process"/>
    <property type="evidence" value="ECO:0007669"/>
    <property type="project" value="TreeGrafter"/>
</dbReference>
<keyword evidence="6" id="KW-1133">Transmembrane helix</keyword>
<feature type="domain" description="Glycoside hydrolase family 29 N-terminal" evidence="7">
    <location>
        <begin position="77"/>
        <end position="353"/>
    </location>
</feature>
<keyword evidence="3" id="KW-0732">Signal</keyword>
<keyword evidence="5" id="KW-0326">Glycosidase</keyword>
<dbReference type="GO" id="GO:0005764">
    <property type="term" value="C:lysosome"/>
    <property type="evidence" value="ECO:0007669"/>
    <property type="project" value="TreeGrafter"/>
</dbReference>
<dbReference type="PANTHER" id="PTHR10030">
    <property type="entry name" value="ALPHA-L-FUCOSIDASE"/>
    <property type="match status" value="1"/>
</dbReference>
<evidence type="ECO:0000256" key="2">
    <source>
        <dbReference type="ARBA" id="ARBA00012662"/>
    </source>
</evidence>
<evidence type="ECO:0000313" key="9">
    <source>
        <dbReference type="Proteomes" id="UP000190166"/>
    </source>
</evidence>
<keyword evidence="4" id="KW-0378">Hydrolase</keyword>
<dbReference type="EC" id="3.2.1.51" evidence="2"/>
<dbReference type="AlphaFoldDB" id="A0A1T5N3G3"/>
<evidence type="ECO:0000256" key="4">
    <source>
        <dbReference type="ARBA" id="ARBA00022801"/>
    </source>
</evidence>
<sequence>MLKYNSLLAGKDQQDCLYPLIFIAVMKKVYLSVLLVLAYHCGMAQLQQPSTKPNLAQQAMIKRGYGMFIHFGINTFADVEWSDGTIPVEKYNPTHLDPDQWVKTARDAGFRYVLLITKHHDGFCLWDSKYTTYDVAASPVKTDVVKAVSDACKKYGIQFAVYYSLWDRHEPSYKNQDKQLYVKYMLNQLTELFTNYGNICELWLDGGWDRKPEEWGIDQVYKLVKQFNPACAVSVNHTIVNEEGKRNFTVPADMTADNKYFFQYFPSDFRLWDPKIITRYDKKQYLHAGKSYYLPFEHTLCISDRWNWFEKSAQLPVRDLDELEELFYWCTDNDNCLVMNVPPDQTGRIREYTALAAIGLGKRLGLSLTKPLPKNGTFISALKPVKASSVYEDTAHRYEGTSVNDGSLESRWAAADTLASLEITLNPSDAFNKISIFEYKDIKQLPDGFSQVRLPRIQEYAVDIMTNGEWQTIYLGSAPMGDCKVIRLPRSYRASALRFRVTKASAPPSLYELCVINKVIGD</sequence>
<dbReference type="InterPro" id="IPR000933">
    <property type="entry name" value="Glyco_hydro_29"/>
</dbReference>
<protein>
    <recommendedName>
        <fullName evidence="2">alpha-L-fucosidase</fullName>
        <ecNumber evidence="2">3.2.1.51</ecNumber>
    </recommendedName>
</protein>
<dbReference type="STRING" id="393003.SAMN05660461_0198"/>
<comment type="similarity">
    <text evidence="1">Belongs to the glycosyl hydrolase 29 family.</text>
</comment>